<keyword evidence="1" id="KW-0812">Transmembrane</keyword>
<feature type="transmembrane region" description="Helical" evidence="1">
    <location>
        <begin position="46"/>
        <end position="65"/>
    </location>
</feature>
<gene>
    <name evidence="2" type="primary">bcsC_3</name>
    <name evidence="2" type="ORF">NCTC8258_00423</name>
</gene>
<evidence type="ECO:0000256" key="1">
    <source>
        <dbReference type="SAM" id="Phobius"/>
    </source>
</evidence>
<evidence type="ECO:0000313" key="2">
    <source>
        <dbReference type="EMBL" id="SUH12806.1"/>
    </source>
</evidence>
<feature type="transmembrane region" description="Helical" evidence="1">
    <location>
        <begin position="12"/>
        <end position="34"/>
    </location>
</feature>
<protein>
    <submittedName>
        <fullName evidence="2">Cellulose synthase subunit BcsC</fullName>
    </submittedName>
</protein>
<dbReference type="Gene3D" id="1.25.40.10">
    <property type="entry name" value="Tetratricopeptide repeat domain"/>
    <property type="match status" value="1"/>
</dbReference>
<dbReference type="Proteomes" id="UP000255509">
    <property type="component" value="Unassembled WGS sequence"/>
</dbReference>
<dbReference type="AlphaFoldDB" id="A0A379W2G1"/>
<dbReference type="Pfam" id="PF14559">
    <property type="entry name" value="TPR_19"/>
    <property type="match status" value="1"/>
</dbReference>
<keyword evidence="1" id="KW-0472">Membrane</keyword>
<organism evidence="2 3">
    <name type="scientific">Salmonella enterica I</name>
    <dbReference type="NCBI Taxonomy" id="59201"/>
    <lineage>
        <taxon>Bacteria</taxon>
        <taxon>Pseudomonadati</taxon>
        <taxon>Pseudomonadota</taxon>
        <taxon>Gammaproteobacteria</taxon>
        <taxon>Enterobacterales</taxon>
        <taxon>Enterobacteriaceae</taxon>
        <taxon>Salmonella</taxon>
    </lineage>
</organism>
<reference evidence="2 3" key="1">
    <citation type="submission" date="2018-06" db="EMBL/GenBank/DDBJ databases">
        <authorList>
            <consortium name="Pathogen Informatics"/>
            <person name="Doyle S."/>
        </authorList>
    </citation>
    <scope>NUCLEOTIDE SEQUENCE [LARGE SCALE GENOMIC DNA]</scope>
    <source>
        <strain evidence="2 3">NCTC8258</strain>
    </source>
</reference>
<dbReference type="InterPro" id="IPR011990">
    <property type="entry name" value="TPR-like_helical_dom_sf"/>
</dbReference>
<dbReference type="EMBL" id="UGXS01000004">
    <property type="protein sequence ID" value="SUH12806.1"/>
    <property type="molecule type" value="Genomic_DNA"/>
</dbReference>
<keyword evidence="1" id="KW-1133">Transmembrane helix</keyword>
<evidence type="ECO:0000313" key="3">
    <source>
        <dbReference type="Proteomes" id="UP000255509"/>
    </source>
</evidence>
<dbReference type="SUPFAM" id="SSF48452">
    <property type="entry name" value="TPR-like"/>
    <property type="match status" value="1"/>
</dbReference>
<proteinExistence type="predicted"/>
<accession>A0A379W2G1</accession>
<sequence>MARKDNAAAERYYISRRCVWTAVIPMLYAGWRIFIASSRRKKPPRLSLLFPPASGAVSTISNAVWKMTVWRSRRKRWKARAKWAQAAELHRRRLALDPGSVWVTYRLSRDLWQAGQHAQADAQMRSLAQQKPNDPEQVYAYGLYLSGSDRDRAALAHLNTLPTSQWNSNIQELAGRLQSNQVLESANACAIAAKNAKRKRCYVSSLPLRALR</sequence>
<name>A0A379W2G1_SALET</name>